<dbReference type="SUPFAM" id="SSF54534">
    <property type="entry name" value="FKBP-like"/>
    <property type="match status" value="1"/>
</dbReference>
<accession>A0A381STH8</accession>
<evidence type="ECO:0000256" key="6">
    <source>
        <dbReference type="ARBA" id="ARBA00023136"/>
    </source>
</evidence>
<evidence type="ECO:0000256" key="10">
    <source>
        <dbReference type="ARBA" id="ARBA00042775"/>
    </source>
</evidence>
<organism evidence="12">
    <name type="scientific">marine metagenome</name>
    <dbReference type="NCBI Taxonomy" id="408172"/>
    <lineage>
        <taxon>unclassified sequences</taxon>
        <taxon>metagenomes</taxon>
        <taxon>ecological metagenomes</taxon>
    </lineage>
</organism>
<protein>
    <recommendedName>
        <fullName evidence="9">Periplasmic chaperone PpiD</fullName>
    </recommendedName>
    <alternativeName>
        <fullName evidence="10">Periplasmic folding chaperone</fullName>
    </alternativeName>
</protein>
<dbReference type="InterPro" id="IPR000297">
    <property type="entry name" value="PPIase_PpiC"/>
</dbReference>
<sequence length="609" mass="68413">MGLMTSMREKMHVVLWALLAMFILSMTIGGLVGGANVLDILAGNVDPRTTIAQINGEDISPDYFNQLVSQQLEQARSNGQKLNDFQIRRARDTAWDNMLQDVLVSQEVKRLNISASDEEVMYHLENNPPPFLQQNPSFQTDGVFDWDKYRTALASPQGDEWLPIEAFMKNTYVPNFKLQKLLDESIIITERNIKNEFIKRNVNYTISGIHITSGKVPVEESEPSDSEIRDEYKKSKSDFKHDELRSVSYVSWIKEPAKNDSVSVQKLATAIYERAKEGEEFATLANEYSVDPGNQGTKGGDLGWFGKGQMVKEFEKAAFTAKKGEIIEPVKSNFGYHIIYVRDKKVENGEEKVLASHILLKIEISSTTLSNLKRDATLFSYDAQDNGFSSAVSEHNLDIGNHKKMNEEGFSIKGLGGLRAGVRFAFNSKVGDVSDILENDQYFSVFTLDTIIAPGFKSYEEVQAQIKSTLKKTKVMAATLDEANKLLLTISGKDMKLDDAIDEDSELDAIKNESKQLVQGFTSIGRSNYVTGALLAAKPGEILGPLETGRGHAIIELKEISVFDSTEYGVQKESLRKTIFNQKQNQFFQAWLDDLKENAEIVDNRKFYF</sequence>
<keyword evidence="5" id="KW-1133">Transmembrane helix</keyword>
<evidence type="ECO:0000256" key="5">
    <source>
        <dbReference type="ARBA" id="ARBA00022989"/>
    </source>
</evidence>
<dbReference type="Gene3D" id="1.10.4030.10">
    <property type="entry name" value="Porin chaperone SurA, peptide-binding domain"/>
    <property type="match status" value="1"/>
</dbReference>
<keyword evidence="3" id="KW-0997">Cell inner membrane</keyword>
<dbReference type="Gene3D" id="3.10.50.40">
    <property type="match status" value="1"/>
</dbReference>
<comment type="similarity">
    <text evidence="8">Belongs to the PpiD chaperone family.</text>
</comment>
<name>A0A381STH8_9ZZZZ</name>
<evidence type="ECO:0000256" key="1">
    <source>
        <dbReference type="ARBA" id="ARBA00004382"/>
    </source>
</evidence>
<dbReference type="InterPro" id="IPR052029">
    <property type="entry name" value="PpiD_chaperone"/>
</dbReference>
<keyword evidence="6" id="KW-0472">Membrane</keyword>
<evidence type="ECO:0000256" key="7">
    <source>
        <dbReference type="ARBA" id="ARBA00023186"/>
    </source>
</evidence>
<dbReference type="PANTHER" id="PTHR47529:SF1">
    <property type="entry name" value="PERIPLASMIC CHAPERONE PPID"/>
    <property type="match status" value="1"/>
</dbReference>
<dbReference type="AlphaFoldDB" id="A0A381STH8"/>
<dbReference type="EMBL" id="UINC01003245">
    <property type="protein sequence ID" value="SVA04613.1"/>
    <property type="molecule type" value="Genomic_DNA"/>
</dbReference>
<keyword evidence="7" id="KW-0143">Chaperone</keyword>
<keyword evidence="2" id="KW-1003">Cell membrane</keyword>
<evidence type="ECO:0000259" key="11">
    <source>
        <dbReference type="PROSITE" id="PS50198"/>
    </source>
</evidence>
<evidence type="ECO:0000313" key="12">
    <source>
        <dbReference type="EMBL" id="SVA04613.1"/>
    </source>
</evidence>
<feature type="domain" description="PpiC" evidence="11">
    <location>
        <begin position="234"/>
        <end position="343"/>
    </location>
</feature>
<evidence type="ECO:0000256" key="9">
    <source>
        <dbReference type="ARBA" id="ARBA00040743"/>
    </source>
</evidence>
<evidence type="ECO:0000256" key="2">
    <source>
        <dbReference type="ARBA" id="ARBA00022475"/>
    </source>
</evidence>
<proteinExistence type="inferred from homology"/>
<dbReference type="InterPro" id="IPR027304">
    <property type="entry name" value="Trigger_fact/SurA_dom_sf"/>
</dbReference>
<dbReference type="Pfam" id="PF00639">
    <property type="entry name" value="Rotamase"/>
    <property type="match status" value="1"/>
</dbReference>
<dbReference type="PANTHER" id="PTHR47529">
    <property type="entry name" value="PEPTIDYL-PROLYL CIS-TRANS ISOMERASE D"/>
    <property type="match status" value="1"/>
</dbReference>
<evidence type="ECO:0000256" key="3">
    <source>
        <dbReference type="ARBA" id="ARBA00022519"/>
    </source>
</evidence>
<dbReference type="GO" id="GO:0003755">
    <property type="term" value="F:peptidyl-prolyl cis-trans isomerase activity"/>
    <property type="evidence" value="ECO:0007669"/>
    <property type="project" value="InterPro"/>
</dbReference>
<reference evidence="12" key="1">
    <citation type="submission" date="2018-05" db="EMBL/GenBank/DDBJ databases">
        <authorList>
            <person name="Lanie J.A."/>
            <person name="Ng W.-L."/>
            <person name="Kazmierczak K.M."/>
            <person name="Andrzejewski T.M."/>
            <person name="Davidsen T.M."/>
            <person name="Wayne K.J."/>
            <person name="Tettelin H."/>
            <person name="Glass J.I."/>
            <person name="Rusch D."/>
            <person name="Podicherti R."/>
            <person name="Tsui H.-C.T."/>
            <person name="Winkler M.E."/>
        </authorList>
    </citation>
    <scope>NUCLEOTIDE SEQUENCE</scope>
</reference>
<keyword evidence="4" id="KW-0812">Transmembrane</keyword>
<evidence type="ECO:0000256" key="8">
    <source>
        <dbReference type="ARBA" id="ARBA00038408"/>
    </source>
</evidence>
<dbReference type="GO" id="GO:0005886">
    <property type="term" value="C:plasma membrane"/>
    <property type="evidence" value="ECO:0007669"/>
    <property type="project" value="UniProtKB-SubCell"/>
</dbReference>
<dbReference type="InterPro" id="IPR046357">
    <property type="entry name" value="PPIase_dom_sf"/>
</dbReference>
<dbReference type="Pfam" id="PF13623">
    <property type="entry name" value="SurA_N_2"/>
    <property type="match status" value="1"/>
</dbReference>
<gene>
    <name evidence="12" type="ORF">METZ01_LOCUS57467</name>
</gene>
<dbReference type="PROSITE" id="PS50198">
    <property type="entry name" value="PPIC_PPIASE_2"/>
    <property type="match status" value="1"/>
</dbReference>
<dbReference type="SUPFAM" id="SSF109998">
    <property type="entry name" value="Triger factor/SurA peptide-binding domain-like"/>
    <property type="match status" value="1"/>
</dbReference>
<comment type="subcellular location">
    <subcellularLocation>
        <location evidence="1">Cell inner membrane</location>
        <topology evidence="1">Single-pass type II membrane protein</topology>
        <orientation evidence="1">Periplasmic side</orientation>
    </subcellularLocation>
</comment>
<evidence type="ECO:0000256" key="4">
    <source>
        <dbReference type="ARBA" id="ARBA00022692"/>
    </source>
</evidence>